<dbReference type="Gene3D" id="3.30.1490.190">
    <property type="match status" value="1"/>
</dbReference>
<feature type="binding site" evidence="7">
    <location>
        <position position="116"/>
    </location>
    <ligand>
        <name>Zn(2+)</name>
        <dbReference type="ChEBI" id="CHEBI:29105"/>
    </ligand>
</feature>
<evidence type="ECO:0000256" key="6">
    <source>
        <dbReference type="ARBA" id="ARBA00023163"/>
    </source>
</evidence>
<dbReference type="Gene3D" id="1.10.10.10">
    <property type="entry name" value="Winged helix-like DNA-binding domain superfamily/Winged helix DNA-binding domain"/>
    <property type="match status" value="1"/>
</dbReference>
<feature type="binding site" evidence="7">
    <location>
        <position position="119"/>
    </location>
    <ligand>
        <name>Zn(2+)</name>
        <dbReference type="ChEBI" id="CHEBI:29105"/>
    </ligand>
</feature>
<keyword evidence="5" id="KW-0238">DNA-binding</keyword>
<keyword evidence="6" id="KW-0804">Transcription</keyword>
<dbReference type="Pfam" id="PF01475">
    <property type="entry name" value="FUR"/>
    <property type="match status" value="1"/>
</dbReference>
<feature type="binding site" evidence="7">
    <location>
        <position position="159"/>
    </location>
    <ligand>
        <name>Zn(2+)</name>
        <dbReference type="ChEBI" id="CHEBI:29105"/>
    </ligand>
</feature>
<reference evidence="8 9" key="1">
    <citation type="submission" date="2015-12" db="EMBL/GenBank/DDBJ databases">
        <authorList>
            <person name="Shamseldin A."/>
            <person name="Moawad H."/>
            <person name="Abd El-Rahim W.M."/>
            <person name="Sadowsky M.J."/>
        </authorList>
    </citation>
    <scope>NUCLEOTIDE SEQUENCE [LARGE SCALE GENOMIC DNA]</scope>
    <source>
        <strain evidence="8 9">WF1</strain>
    </source>
</reference>
<dbReference type="PANTHER" id="PTHR33202">
    <property type="entry name" value="ZINC UPTAKE REGULATION PROTEIN"/>
    <property type="match status" value="1"/>
</dbReference>
<evidence type="ECO:0000256" key="7">
    <source>
        <dbReference type="PIRSR" id="PIRSR602481-1"/>
    </source>
</evidence>
<evidence type="ECO:0000256" key="4">
    <source>
        <dbReference type="ARBA" id="ARBA00023015"/>
    </source>
</evidence>
<dbReference type="Proteomes" id="UP000191980">
    <property type="component" value="Unassembled WGS sequence"/>
</dbReference>
<evidence type="ECO:0008006" key="10">
    <source>
        <dbReference type="Google" id="ProtNLM"/>
    </source>
</evidence>
<dbReference type="InterPro" id="IPR036388">
    <property type="entry name" value="WH-like_DNA-bd_sf"/>
</dbReference>
<dbReference type="GO" id="GO:0008270">
    <property type="term" value="F:zinc ion binding"/>
    <property type="evidence" value="ECO:0007669"/>
    <property type="project" value="TreeGrafter"/>
</dbReference>
<dbReference type="RefSeq" id="WP_080521932.1">
    <property type="nucleotide sequence ID" value="NZ_LPUF01000001.1"/>
</dbReference>
<dbReference type="GO" id="GO:0003700">
    <property type="term" value="F:DNA-binding transcription factor activity"/>
    <property type="evidence" value="ECO:0007669"/>
    <property type="project" value="InterPro"/>
</dbReference>
<dbReference type="PANTHER" id="PTHR33202:SF6">
    <property type="entry name" value="ZINC UPTAKE REGULATION PROTEIN"/>
    <property type="match status" value="1"/>
</dbReference>
<dbReference type="GO" id="GO:0000976">
    <property type="term" value="F:transcription cis-regulatory region binding"/>
    <property type="evidence" value="ECO:0007669"/>
    <property type="project" value="TreeGrafter"/>
</dbReference>
<dbReference type="GO" id="GO:0045892">
    <property type="term" value="P:negative regulation of DNA-templated transcription"/>
    <property type="evidence" value="ECO:0007669"/>
    <property type="project" value="TreeGrafter"/>
</dbReference>
<evidence type="ECO:0000313" key="9">
    <source>
        <dbReference type="Proteomes" id="UP000191980"/>
    </source>
</evidence>
<proteinExistence type="inferred from homology"/>
<dbReference type="SUPFAM" id="SSF46785">
    <property type="entry name" value="Winged helix' DNA-binding domain"/>
    <property type="match status" value="1"/>
</dbReference>
<dbReference type="EMBL" id="LPUF01000001">
    <property type="protein sequence ID" value="OQK17320.1"/>
    <property type="molecule type" value="Genomic_DNA"/>
</dbReference>
<dbReference type="GO" id="GO:1900376">
    <property type="term" value="P:regulation of secondary metabolite biosynthetic process"/>
    <property type="evidence" value="ECO:0007669"/>
    <property type="project" value="TreeGrafter"/>
</dbReference>
<dbReference type="OrthoDB" id="9801127at2"/>
<dbReference type="InterPro" id="IPR002481">
    <property type="entry name" value="FUR"/>
</dbReference>
<keyword evidence="9" id="KW-1185">Reference proteome</keyword>
<accession>A0A1V8M6W5</accession>
<dbReference type="InterPro" id="IPR036390">
    <property type="entry name" value="WH_DNA-bd_sf"/>
</dbReference>
<evidence type="ECO:0000256" key="3">
    <source>
        <dbReference type="ARBA" id="ARBA00022833"/>
    </source>
</evidence>
<name>A0A1V8M6W5_9GAMM</name>
<comment type="similarity">
    <text evidence="1">Belongs to the Fur family.</text>
</comment>
<evidence type="ECO:0000256" key="2">
    <source>
        <dbReference type="ARBA" id="ARBA00022491"/>
    </source>
</evidence>
<feature type="binding site" evidence="7">
    <location>
        <position position="156"/>
    </location>
    <ligand>
        <name>Zn(2+)</name>
        <dbReference type="ChEBI" id="CHEBI:29105"/>
    </ligand>
</feature>
<comment type="cofactor">
    <cofactor evidence="7">
        <name>Zn(2+)</name>
        <dbReference type="ChEBI" id="CHEBI:29105"/>
    </cofactor>
    <text evidence="7">Binds 1 zinc ion per subunit.</text>
</comment>
<evidence type="ECO:0000313" key="8">
    <source>
        <dbReference type="EMBL" id="OQK17320.1"/>
    </source>
</evidence>
<dbReference type="GO" id="GO:0005829">
    <property type="term" value="C:cytosol"/>
    <property type="evidence" value="ECO:0007669"/>
    <property type="project" value="TreeGrafter"/>
</dbReference>
<organism evidence="8 9">
    <name type="scientific">Methyloprofundus sedimenti</name>
    <dbReference type="NCBI Taxonomy" id="1420851"/>
    <lineage>
        <taxon>Bacteria</taxon>
        <taxon>Pseudomonadati</taxon>
        <taxon>Pseudomonadota</taxon>
        <taxon>Gammaproteobacteria</taxon>
        <taxon>Methylococcales</taxon>
        <taxon>Methylococcaceae</taxon>
        <taxon>Methyloprofundus</taxon>
    </lineage>
</organism>
<keyword evidence="7" id="KW-0479">Metal-binding</keyword>
<sequence length="162" mass="18100">MIKSMDGKAIQGQHNHRGCVDHALQTAEQICLKKDVRLTAIRRRVLELICANHKAIGAYELLDLFRVQDPKAKPVTIYRALDFLMAVGLVHKIESLNAFIGCLQAETQHKSAILICDQCKNAYEIDATSVYDSIFALSEAVQFRPQYLTLELHGLCASCSKV</sequence>
<evidence type="ECO:0000256" key="1">
    <source>
        <dbReference type="ARBA" id="ARBA00007957"/>
    </source>
</evidence>
<gene>
    <name evidence="8" type="ORF">AU255_05400</name>
</gene>
<keyword evidence="4" id="KW-0805">Transcription regulation</keyword>
<keyword evidence="3 7" id="KW-0862">Zinc</keyword>
<comment type="caution">
    <text evidence="8">The sequence shown here is derived from an EMBL/GenBank/DDBJ whole genome shotgun (WGS) entry which is preliminary data.</text>
</comment>
<evidence type="ECO:0000256" key="5">
    <source>
        <dbReference type="ARBA" id="ARBA00023125"/>
    </source>
</evidence>
<dbReference type="STRING" id="1420851.AU255_05400"/>
<dbReference type="InterPro" id="IPR043135">
    <property type="entry name" value="Fur_C"/>
</dbReference>
<dbReference type="AlphaFoldDB" id="A0A1V8M6W5"/>
<keyword evidence="2" id="KW-0678">Repressor</keyword>
<protein>
    <recommendedName>
        <fullName evidence="10">Fur family transcriptional regulator</fullName>
    </recommendedName>
</protein>